<accession>A0A923E7Q2</accession>
<dbReference type="AlphaFoldDB" id="A0A923E7Q2"/>
<keyword evidence="2" id="KW-1133">Transmembrane helix</keyword>
<feature type="transmembrane region" description="Helical" evidence="2">
    <location>
        <begin position="210"/>
        <end position="232"/>
    </location>
</feature>
<evidence type="ECO:0000313" key="3">
    <source>
        <dbReference type="EMBL" id="MBB6335605.1"/>
    </source>
</evidence>
<evidence type="ECO:0000313" key="4">
    <source>
        <dbReference type="Proteomes" id="UP000617426"/>
    </source>
</evidence>
<dbReference type="RefSeq" id="WP_246430023.1">
    <property type="nucleotide sequence ID" value="NZ_JACHMK010000001.1"/>
</dbReference>
<dbReference type="EMBL" id="JACHMK010000001">
    <property type="protein sequence ID" value="MBB6335605.1"/>
    <property type="molecule type" value="Genomic_DNA"/>
</dbReference>
<comment type="caution">
    <text evidence="3">The sequence shown here is derived from an EMBL/GenBank/DDBJ whole genome shotgun (WGS) entry which is preliminary data.</text>
</comment>
<proteinExistence type="predicted"/>
<keyword evidence="2" id="KW-0472">Membrane</keyword>
<feature type="region of interest" description="Disordered" evidence="1">
    <location>
        <begin position="1"/>
        <end position="21"/>
    </location>
</feature>
<feature type="transmembrane region" description="Helical" evidence="2">
    <location>
        <begin position="238"/>
        <end position="256"/>
    </location>
</feature>
<dbReference type="Proteomes" id="UP000617426">
    <property type="component" value="Unassembled WGS sequence"/>
</dbReference>
<protein>
    <submittedName>
        <fullName evidence="3">Multisubunit Na+/H+ antiporter MnhF subunit</fullName>
    </submittedName>
</protein>
<name>A0A923E7Q2_9ACTO</name>
<organism evidence="3 4">
    <name type="scientific">Schaalia hyovaginalis</name>
    <dbReference type="NCBI Taxonomy" id="29316"/>
    <lineage>
        <taxon>Bacteria</taxon>
        <taxon>Bacillati</taxon>
        <taxon>Actinomycetota</taxon>
        <taxon>Actinomycetes</taxon>
        <taxon>Actinomycetales</taxon>
        <taxon>Actinomycetaceae</taxon>
        <taxon>Schaalia</taxon>
    </lineage>
</organism>
<gene>
    <name evidence="3" type="ORF">HD592_002170</name>
</gene>
<feature type="transmembrane region" description="Helical" evidence="2">
    <location>
        <begin position="293"/>
        <end position="313"/>
    </location>
</feature>
<sequence length="328" mass="36394">MSGEATAIDMPANTIEEPHAPSRALTLPERLLTSGSLIDSPRIPCAEWDPEVLRALAGADRVGEISLRRIEIFDDIDDFALEHPDAVLSPNSWGRALGHRLRDAVERRCCLWLATASPESLPRLERLFGPGILKVAGASAPDGRLPLALNPLELVRAWSHDRARSAFLRRVLHDADSLRAPSAVIEALRHGAVAIRERSRLARLAINPRVIAYLVVFVYSSLRALPVALVPGFTGKVWVLWSIDIFTAIPYTWGVLTMIAGRTLRMRLLGLTVTIVTFMAPYIYFWLHGKDYPPAVIALVIAMILGSVGLEFARWMRDRVVARSLRRP</sequence>
<reference evidence="3" key="1">
    <citation type="submission" date="2020-08" db="EMBL/GenBank/DDBJ databases">
        <title>Sequencing the genomes of 1000 actinobacteria strains.</title>
        <authorList>
            <person name="Klenk H.-P."/>
        </authorList>
    </citation>
    <scope>NUCLEOTIDE SEQUENCE</scope>
    <source>
        <strain evidence="3">DSM 10695</strain>
    </source>
</reference>
<evidence type="ECO:0000256" key="1">
    <source>
        <dbReference type="SAM" id="MobiDB-lite"/>
    </source>
</evidence>
<keyword evidence="4" id="KW-1185">Reference proteome</keyword>
<evidence type="ECO:0000256" key="2">
    <source>
        <dbReference type="SAM" id="Phobius"/>
    </source>
</evidence>
<keyword evidence="2" id="KW-0812">Transmembrane</keyword>
<feature type="transmembrane region" description="Helical" evidence="2">
    <location>
        <begin position="268"/>
        <end position="287"/>
    </location>
</feature>